<evidence type="ECO:0000313" key="5">
    <source>
        <dbReference type="Proteomes" id="UP000295757"/>
    </source>
</evidence>
<evidence type="ECO:0000256" key="3">
    <source>
        <dbReference type="SAM" id="SignalP"/>
    </source>
</evidence>
<protein>
    <submittedName>
        <fullName evidence="4">Uncharacterized protein</fullName>
    </submittedName>
</protein>
<gene>
    <name evidence="4" type="ORF">BCF59_0460</name>
</gene>
<feature type="compositionally biased region" description="Low complexity" evidence="2">
    <location>
        <begin position="502"/>
        <end position="520"/>
    </location>
</feature>
<organism evidence="4 5">
    <name type="scientific">Mycoplasmopsis mustelae</name>
    <dbReference type="NCBI Taxonomy" id="171289"/>
    <lineage>
        <taxon>Bacteria</taxon>
        <taxon>Bacillati</taxon>
        <taxon>Mycoplasmatota</taxon>
        <taxon>Mycoplasmoidales</taxon>
        <taxon>Metamycoplasmataceae</taxon>
        <taxon>Mycoplasmopsis</taxon>
    </lineage>
</organism>
<feature type="compositionally biased region" description="Low complexity" evidence="2">
    <location>
        <begin position="530"/>
        <end position="570"/>
    </location>
</feature>
<keyword evidence="3" id="KW-0732">Signal</keyword>
<evidence type="ECO:0000313" key="4">
    <source>
        <dbReference type="EMBL" id="TDV24487.1"/>
    </source>
</evidence>
<name>A0A4R7UDE2_9BACT</name>
<feature type="coiled-coil region" evidence="1">
    <location>
        <begin position="166"/>
        <end position="193"/>
    </location>
</feature>
<evidence type="ECO:0000256" key="1">
    <source>
        <dbReference type="SAM" id="Coils"/>
    </source>
</evidence>
<dbReference type="AlphaFoldDB" id="A0A4R7UDE2"/>
<reference evidence="4 5" key="1">
    <citation type="submission" date="2019-03" db="EMBL/GenBank/DDBJ databases">
        <title>Genomic Encyclopedia of Archaeal and Bacterial Type Strains, Phase II (KMG-II): from individual species to whole genera.</title>
        <authorList>
            <person name="Goeker M."/>
        </authorList>
    </citation>
    <scope>NUCLEOTIDE SEQUENCE [LARGE SCALE GENOMIC DNA]</scope>
    <source>
        <strain evidence="4 5">ATCC 35214</strain>
    </source>
</reference>
<proteinExistence type="predicted"/>
<feature type="region of interest" description="Disordered" evidence="2">
    <location>
        <begin position="495"/>
        <end position="601"/>
    </location>
</feature>
<dbReference type="Proteomes" id="UP000295757">
    <property type="component" value="Unassembled WGS sequence"/>
</dbReference>
<feature type="signal peptide" evidence="3">
    <location>
        <begin position="1"/>
        <end position="22"/>
    </location>
</feature>
<sequence length="601" mass="68201">MTNKFKKLFLITTASISFFTPALTIACGEVSKNNNTNPQKKDLLQQFKVTMTNFEQLKDIVAKLHEDSELDANSLIDNSLNEAQNASITTSDLFNNPNVNLDIAKNSLNNLQTKITNTNTLISQFNDIVNKLNSNSPKYNKLNNDFAQMQSVKDLMNKLSQLTEFIQNFQFSVDKLNKIFNNLEKEYKDVLQTVDETTYQTELLKHFKNKLNELKTLVNSYANFLSDSQDSVNKKKLMDQVKQVNDVLDQNKTINELINFNNSLEQTFNAVKNDIKNLQPHKEELLDAKLALLMVIKEAKNFNLPDTDELNYRIFYQKVKEFPENYRTAEQEINKTNATVEELKNATKTLKNTLTDFKAEIQANLNPDTAKQVDYSNPLIRKENISDQTIYDKIQERLKAKNGVFPGIQRYRTTSTFGIATGGNKEDNQFFIIKNGLNINWLSNDGQPINQNNVKFTNSTWDEETKTLTFIYKIVGMPEAPAMKQIITLHNITKPQTSKSINNQPTKTNKNTTNQTSNPTDSTSQPAPAENTNQTQNSSKTTTEQKTNTTQTSASSETSNTNTQTSEQNQGNSEQTQASQPAENSTTNNNLQQTKETKSQI</sequence>
<evidence type="ECO:0000256" key="2">
    <source>
        <dbReference type="SAM" id="MobiDB-lite"/>
    </source>
</evidence>
<keyword evidence="1" id="KW-0175">Coiled coil</keyword>
<dbReference type="PROSITE" id="PS51257">
    <property type="entry name" value="PROKAR_LIPOPROTEIN"/>
    <property type="match status" value="1"/>
</dbReference>
<keyword evidence="5" id="KW-1185">Reference proteome</keyword>
<feature type="compositionally biased region" description="Polar residues" evidence="2">
    <location>
        <begin position="571"/>
        <end position="594"/>
    </location>
</feature>
<accession>A0A4R7UDE2</accession>
<dbReference type="RefSeq" id="WP_134110819.1">
    <property type="nucleotide sequence ID" value="NZ_SOCN01000001.1"/>
</dbReference>
<feature type="coiled-coil region" evidence="1">
    <location>
        <begin position="326"/>
        <end position="360"/>
    </location>
</feature>
<dbReference type="EMBL" id="SOCN01000001">
    <property type="protein sequence ID" value="TDV24487.1"/>
    <property type="molecule type" value="Genomic_DNA"/>
</dbReference>
<feature type="chain" id="PRO_5020817973" evidence="3">
    <location>
        <begin position="23"/>
        <end position="601"/>
    </location>
</feature>
<comment type="caution">
    <text evidence="4">The sequence shown here is derived from an EMBL/GenBank/DDBJ whole genome shotgun (WGS) entry which is preliminary data.</text>
</comment>